<proteinExistence type="predicted"/>
<name>C6WBX3_ACTMD</name>
<dbReference type="GO" id="GO:0031419">
    <property type="term" value="F:cobalamin binding"/>
    <property type="evidence" value="ECO:0007669"/>
    <property type="project" value="InterPro"/>
</dbReference>
<evidence type="ECO:0000313" key="8">
    <source>
        <dbReference type="Proteomes" id="UP000002213"/>
    </source>
</evidence>
<dbReference type="Proteomes" id="UP000002213">
    <property type="component" value="Chromosome"/>
</dbReference>
<dbReference type="GO" id="GO:0051536">
    <property type="term" value="F:iron-sulfur cluster binding"/>
    <property type="evidence" value="ECO:0007669"/>
    <property type="project" value="UniProtKB-KW"/>
</dbReference>
<evidence type="ECO:0000259" key="6">
    <source>
        <dbReference type="PROSITE" id="PS51332"/>
    </source>
</evidence>
<keyword evidence="3" id="KW-0479">Metal-binding</keyword>
<keyword evidence="2" id="KW-0949">S-adenosyl-L-methionine</keyword>
<dbReference type="SUPFAM" id="SSF102114">
    <property type="entry name" value="Radical SAM enzymes"/>
    <property type="match status" value="1"/>
</dbReference>
<comment type="cofactor">
    <cofactor evidence="1">
        <name>[4Fe-4S] cluster</name>
        <dbReference type="ChEBI" id="CHEBI:49883"/>
    </cofactor>
</comment>
<evidence type="ECO:0000256" key="3">
    <source>
        <dbReference type="ARBA" id="ARBA00022723"/>
    </source>
</evidence>
<dbReference type="Pfam" id="PF02310">
    <property type="entry name" value="B12-binding"/>
    <property type="match status" value="1"/>
</dbReference>
<dbReference type="SFLD" id="SFLDG01082">
    <property type="entry name" value="B12-binding_domain_containing"/>
    <property type="match status" value="1"/>
</dbReference>
<dbReference type="GO" id="GO:0003824">
    <property type="term" value="F:catalytic activity"/>
    <property type="evidence" value="ECO:0007669"/>
    <property type="project" value="InterPro"/>
</dbReference>
<dbReference type="CDD" id="cd02065">
    <property type="entry name" value="B12-binding_like"/>
    <property type="match status" value="1"/>
</dbReference>
<dbReference type="SUPFAM" id="SSF52242">
    <property type="entry name" value="Cobalamin (vitamin B12)-binding domain"/>
    <property type="match status" value="1"/>
</dbReference>
<dbReference type="STRING" id="446462.Amir_3655"/>
<dbReference type="InterPro" id="IPR058240">
    <property type="entry name" value="rSAM_sf"/>
</dbReference>
<dbReference type="AlphaFoldDB" id="C6WBX3"/>
<evidence type="ECO:0000256" key="4">
    <source>
        <dbReference type="ARBA" id="ARBA00023004"/>
    </source>
</evidence>
<dbReference type="InterPro" id="IPR007197">
    <property type="entry name" value="rSAM"/>
</dbReference>
<dbReference type="SFLD" id="SFLDF00430">
    <property type="entry name" value="OxsB-like"/>
    <property type="match status" value="1"/>
</dbReference>
<dbReference type="GO" id="GO:0046872">
    <property type="term" value="F:metal ion binding"/>
    <property type="evidence" value="ECO:0007669"/>
    <property type="project" value="UniProtKB-KW"/>
</dbReference>
<dbReference type="EMBL" id="CP001630">
    <property type="protein sequence ID" value="ACU37540.1"/>
    <property type="molecule type" value="Genomic_DNA"/>
</dbReference>
<feature type="domain" description="B12-binding" evidence="6">
    <location>
        <begin position="128"/>
        <end position="266"/>
    </location>
</feature>
<dbReference type="PANTHER" id="PTHR43409">
    <property type="entry name" value="ANAEROBIC MAGNESIUM-PROTOPORPHYRIN IX MONOMETHYL ESTER CYCLASE-RELATED"/>
    <property type="match status" value="1"/>
</dbReference>
<dbReference type="InterPro" id="IPR006158">
    <property type="entry name" value="Cobalamin-bd"/>
</dbReference>
<dbReference type="HOGENOM" id="CLU_388184_0_0_11"/>
<dbReference type="PROSITE" id="PS51332">
    <property type="entry name" value="B12_BINDING"/>
    <property type="match status" value="1"/>
</dbReference>
<protein>
    <submittedName>
        <fullName evidence="7">Radical SAM domain protein</fullName>
    </submittedName>
</protein>
<evidence type="ECO:0000313" key="7">
    <source>
        <dbReference type="EMBL" id="ACU37540.1"/>
    </source>
</evidence>
<keyword evidence="8" id="KW-1185">Reference proteome</keyword>
<dbReference type="RefSeq" id="WP_015802428.1">
    <property type="nucleotide sequence ID" value="NC_013093.1"/>
</dbReference>
<gene>
    <name evidence="7" type="ordered locus">Amir_3655</name>
</gene>
<dbReference type="GO" id="GO:0005829">
    <property type="term" value="C:cytosol"/>
    <property type="evidence" value="ECO:0007669"/>
    <property type="project" value="TreeGrafter"/>
</dbReference>
<dbReference type="InterPro" id="IPR036724">
    <property type="entry name" value="Cobalamin-bd_sf"/>
</dbReference>
<dbReference type="eggNOG" id="COG1032">
    <property type="taxonomic scope" value="Bacteria"/>
</dbReference>
<dbReference type="SFLD" id="SFLDS00029">
    <property type="entry name" value="Radical_SAM"/>
    <property type="match status" value="1"/>
</dbReference>
<dbReference type="InterPro" id="IPR051198">
    <property type="entry name" value="BchE-like"/>
</dbReference>
<evidence type="ECO:0000256" key="2">
    <source>
        <dbReference type="ARBA" id="ARBA00022691"/>
    </source>
</evidence>
<dbReference type="InterPro" id="IPR034532">
    <property type="entry name" value="OxsB-like"/>
</dbReference>
<evidence type="ECO:0000256" key="5">
    <source>
        <dbReference type="ARBA" id="ARBA00023014"/>
    </source>
</evidence>
<reference evidence="7 8" key="1">
    <citation type="journal article" date="2009" name="Stand. Genomic Sci.">
        <title>Complete genome sequence of Actinosynnema mirum type strain (101).</title>
        <authorList>
            <person name="Land M."/>
            <person name="Lapidus A."/>
            <person name="Mayilraj S."/>
            <person name="Chen F."/>
            <person name="Copeland A."/>
            <person name="Del Rio T.G."/>
            <person name="Nolan M."/>
            <person name="Lucas S."/>
            <person name="Tice H."/>
            <person name="Cheng J.F."/>
            <person name="Chertkov O."/>
            <person name="Bruce D."/>
            <person name="Goodwin L."/>
            <person name="Pitluck S."/>
            <person name="Rohde M."/>
            <person name="Goker M."/>
            <person name="Pati A."/>
            <person name="Ivanova N."/>
            <person name="Mavromatis K."/>
            <person name="Chen A."/>
            <person name="Palaniappan K."/>
            <person name="Hauser L."/>
            <person name="Chang Y.J."/>
            <person name="Jeffries C.C."/>
            <person name="Brettin T."/>
            <person name="Detter J.C."/>
            <person name="Han C."/>
            <person name="Chain P."/>
            <person name="Tindall B.J."/>
            <person name="Bristow J."/>
            <person name="Eisen J.A."/>
            <person name="Markowitz V."/>
            <person name="Hugenholtz P."/>
            <person name="Kyrpides N.C."/>
            <person name="Klenk H.P."/>
        </authorList>
    </citation>
    <scope>NUCLEOTIDE SEQUENCE [LARGE SCALE GENOMIC DNA]</scope>
    <source>
        <strain evidence="8">ATCC 29888 / DSM 43827 / JCM 3225 / NBRC 14064 / NCIMB 13271 / NRRL B-12336 / IMRU 3971 / 101</strain>
    </source>
</reference>
<evidence type="ECO:0000256" key="1">
    <source>
        <dbReference type="ARBA" id="ARBA00001966"/>
    </source>
</evidence>
<dbReference type="Gene3D" id="3.40.50.280">
    <property type="entry name" value="Cobalamin-binding domain"/>
    <property type="match status" value="1"/>
</dbReference>
<keyword evidence="5" id="KW-0411">Iron-sulfur</keyword>
<keyword evidence="4" id="KW-0408">Iron</keyword>
<sequence length="711" mass="77878">MTLDRTGEAVVEIIFGQLQDNPAATLRTRLIALGFPDVGEVPSLLLTSPSALGGFLSERTKDEFRVIGPVDGRLVLARRTGEDQAHVIALGPAPALPHWLSTHLHGTADDPAGTTLDLTDEVLRRLSRPRVLLVALYHPENFPLPRFALSISDLARSIRATFSGEVDLLDMQLGTTTEEIVDQARSGDYDIVGISATFGQHDIMTTVLDSLTVQPTRPLLVAGGSLTARNEKLLLARYPGLLLARGAGEQTMADLVHHWHGDLSLAQVTGIRKPSAAPVLLALGRSASPRPQEIHPELDLLPATLDRGGVVQLEASRGCTNYCSFCPRGHKGIWNGSSPTALAPIVRECARVFDHYLEVSRTMYLVDEEFIGRDDDSPRRAVEVARVLAEHGFAWESSCRIDQVVDPAHDLAWHADRARLWRELLALRLRRCLFGIESGVTSVLERFAKQTTAEQNALGIRTLSALGVPTRFTYITFDHLMTFDELLATHRFQGRTDLLLRPQPQLSAEELVRAVRDEDFVARNSTGKPFYTGISYQLVGMECLIGAAYTRRVQATGLATGTNPLMGRVDADYADWRIGAVAEAGQRWVDRNFALDYTLKSLEKVLDGQARRSVRTARVVLKDAAYDLLGAMIVAQADRSMNPSDAEVATVTAELRGLLDETAASVERSFGAVLPALLEALPSPHAETLRREHSTWLGKTGWRLINTAGSC</sequence>
<organism evidence="7 8">
    <name type="scientific">Actinosynnema mirum (strain ATCC 29888 / DSM 43827 / JCM 3225 / NBRC 14064 / NCIMB 13271 / NRRL B-12336 / IMRU 3971 / 101)</name>
    <dbReference type="NCBI Taxonomy" id="446462"/>
    <lineage>
        <taxon>Bacteria</taxon>
        <taxon>Bacillati</taxon>
        <taxon>Actinomycetota</taxon>
        <taxon>Actinomycetes</taxon>
        <taxon>Pseudonocardiales</taxon>
        <taxon>Pseudonocardiaceae</taxon>
        <taxon>Actinosynnema</taxon>
    </lineage>
</organism>
<dbReference type="KEGG" id="ami:Amir_3655"/>
<accession>C6WBX3</accession>
<dbReference type="PANTHER" id="PTHR43409:SF7">
    <property type="entry name" value="BLL1977 PROTEIN"/>
    <property type="match status" value="1"/>
</dbReference>